<feature type="compositionally biased region" description="Low complexity" evidence="1">
    <location>
        <begin position="66"/>
        <end position="78"/>
    </location>
</feature>
<comment type="caution">
    <text evidence="2">The sequence shown here is derived from an EMBL/GenBank/DDBJ whole genome shotgun (WGS) entry which is preliminary data.</text>
</comment>
<protein>
    <submittedName>
        <fullName evidence="2">Uncharacterized protein</fullName>
    </submittedName>
</protein>
<gene>
    <name evidence="2" type="ORF">LVIROSA_LOCUS16110</name>
</gene>
<keyword evidence="3" id="KW-1185">Reference proteome</keyword>
<name>A0AAU9N8A9_9ASTR</name>
<evidence type="ECO:0000313" key="2">
    <source>
        <dbReference type="EMBL" id="CAH1429238.1"/>
    </source>
</evidence>
<dbReference type="EMBL" id="CAKMRJ010002586">
    <property type="protein sequence ID" value="CAH1429238.1"/>
    <property type="molecule type" value="Genomic_DNA"/>
</dbReference>
<sequence length="87" mass="9629">MSSSSSDDSASEFIINHLTISLGSICYHPQHHLSCRVRHTFYNDLLQQLLPLTPLLLQTSLSPSFQNLSSNSSNPFFSAGTNPVQNH</sequence>
<feature type="region of interest" description="Disordered" evidence="1">
    <location>
        <begin position="66"/>
        <end position="87"/>
    </location>
</feature>
<proteinExistence type="predicted"/>
<organism evidence="2 3">
    <name type="scientific">Lactuca virosa</name>
    <dbReference type="NCBI Taxonomy" id="75947"/>
    <lineage>
        <taxon>Eukaryota</taxon>
        <taxon>Viridiplantae</taxon>
        <taxon>Streptophyta</taxon>
        <taxon>Embryophyta</taxon>
        <taxon>Tracheophyta</taxon>
        <taxon>Spermatophyta</taxon>
        <taxon>Magnoliopsida</taxon>
        <taxon>eudicotyledons</taxon>
        <taxon>Gunneridae</taxon>
        <taxon>Pentapetalae</taxon>
        <taxon>asterids</taxon>
        <taxon>campanulids</taxon>
        <taxon>Asterales</taxon>
        <taxon>Asteraceae</taxon>
        <taxon>Cichorioideae</taxon>
        <taxon>Cichorieae</taxon>
        <taxon>Lactucinae</taxon>
        <taxon>Lactuca</taxon>
    </lineage>
</organism>
<evidence type="ECO:0000256" key="1">
    <source>
        <dbReference type="SAM" id="MobiDB-lite"/>
    </source>
</evidence>
<reference evidence="2 3" key="1">
    <citation type="submission" date="2022-01" db="EMBL/GenBank/DDBJ databases">
        <authorList>
            <person name="Xiong W."/>
            <person name="Schranz E."/>
        </authorList>
    </citation>
    <scope>NUCLEOTIDE SEQUENCE [LARGE SCALE GENOMIC DNA]</scope>
</reference>
<accession>A0AAU9N8A9</accession>
<dbReference type="Proteomes" id="UP001157418">
    <property type="component" value="Unassembled WGS sequence"/>
</dbReference>
<evidence type="ECO:0000313" key="3">
    <source>
        <dbReference type="Proteomes" id="UP001157418"/>
    </source>
</evidence>
<dbReference type="AlphaFoldDB" id="A0AAU9N8A9"/>